<dbReference type="PANTHER" id="PTHR31811:SF0">
    <property type="entry name" value="TRNA A64-2'-O-RIBOSYLPHOSPHATE TRANSFERASE"/>
    <property type="match status" value="1"/>
</dbReference>
<sequence length="473" mass="52289">MLEDVVSERHLESQALAHIRRESLDLYNRVHSIAEDCDFVNTVRQAYKDLPLIPNLRCGAWYADPAIVASEAAYFKSTDGHFNNWSFNLRRPNIHLLHLIADHGGFLLVDATRSGKRMPDALSKTVPIWCSVINRAVALRHQKNAEWDTSVYTSPAAVSRQEHAQIETRLQAWASALNKSSYELPDLQLPLRPFWITPSASSYPHLPPLCERTFYPVICISASKQISDGLERRSKGYAYVQGSGDDHELWGQGLTPDVYWANKDRILATDRASLPTVMQELVAGHATATHETGHSAPTPISRVQGRLLIGRTSDVPQPPPARLPSTDRQVAFVFISESPPHTGSDDGEGGAPSREDVLSMELPQGKRGQKQFLDAVLPQSMQFIASQLSAGVAVCICCDSGKDVSVGVALTALQALFDDDGQFLTAPSQAADKRSIRTRLQWIITSRPEANPSRATLKRVNEYLMTPIGLRSR</sequence>
<feature type="domain" description="Rit1 DUSP-like" evidence="1">
    <location>
        <begin position="357"/>
        <end position="464"/>
    </location>
</feature>
<dbReference type="GO" id="GO:0019988">
    <property type="term" value="P:charged-tRNA amino acid modification"/>
    <property type="evidence" value="ECO:0007669"/>
    <property type="project" value="InterPro"/>
</dbReference>
<dbReference type="GO" id="GO:0005737">
    <property type="term" value="C:cytoplasm"/>
    <property type="evidence" value="ECO:0007669"/>
    <property type="project" value="TreeGrafter"/>
</dbReference>
<dbReference type="PIRSF" id="PIRSF007747">
    <property type="entry name" value="Ribosyl_Ptfrase"/>
    <property type="match status" value="1"/>
</dbReference>
<dbReference type="InterPro" id="IPR033421">
    <property type="entry name" value="Rit1_DUSP-like"/>
</dbReference>
<dbReference type="EMBL" id="KN840617">
    <property type="protein sequence ID" value="KIP03423.1"/>
    <property type="molecule type" value="Genomic_DNA"/>
</dbReference>
<evidence type="ECO:0000259" key="1">
    <source>
        <dbReference type="Pfam" id="PF04179"/>
    </source>
</evidence>
<reference evidence="3 4" key="1">
    <citation type="journal article" date="2014" name="PLoS Genet.">
        <title>Analysis of the Phlebiopsis gigantea genome, transcriptome and secretome provides insight into its pioneer colonization strategies of wood.</title>
        <authorList>
            <person name="Hori C."/>
            <person name="Ishida T."/>
            <person name="Igarashi K."/>
            <person name="Samejima M."/>
            <person name="Suzuki H."/>
            <person name="Master E."/>
            <person name="Ferreira P."/>
            <person name="Ruiz-Duenas F.J."/>
            <person name="Held B."/>
            <person name="Canessa P."/>
            <person name="Larrondo L.F."/>
            <person name="Schmoll M."/>
            <person name="Druzhinina I.S."/>
            <person name="Kubicek C.P."/>
            <person name="Gaskell J.A."/>
            <person name="Kersten P."/>
            <person name="St John F."/>
            <person name="Glasner J."/>
            <person name="Sabat G."/>
            <person name="Splinter BonDurant S."/>
            <person name="Syed K."/>
            <person name="Yadav J."/>
            <person name="Mgbeahuruike A.C."/>
            <person name="Kovalchuk A."/>
            <person name="Asiegbu F.O."/>
            <person name="Lackner G."/>
            <person name="Hoffmeister D."/>
            <person name="Rencoret J."/>
            <person name="Gutierrez A."/>
            <person name="Sun H."/>
            <person name="Lindquist E."/>
            <person name="Barry K."/>
            <person name="Riley R."/>
            <person name="Grigoriev I.V."/>
            <person name="Henrissat B."/>
            <person name="Kues U."/>
            <person name="Berka R.M."/>
            <person name="Martinez A.T."/>
            <person name="Covert S.F."/>
            <person name="Blanchette R.A."/>
            <person name="Cullen D."/>
        </authorList>
    </citation>
    <scope>NUCLEOTIDE SEQUENCE [LARGE SCALE GENOMIC DNA]</scope>
    <source>
        <strain evidence="3 4">11061_1 CR5-6</strain>
    </source>
</reference>
<dbReference type="Pfam" id="PF17184">
    <property type="entry name" value="Rit1_C"/>
    <property type="match status" value="1"/>
</dbReference>
<feature type="domain" description="Rit1 N-terminal" evidence="2">
    <location>
        <begin position="19"/>
        <end position="282"/>
    </location>
</feature>
<dbReference type="InterPro" id="IPR033449">
    <property type="entry name" value="Rit1_N"/>
</dbReference>
<dbReference type="OrthoDB" id="45256at2759"/>
<dbReference type="InterPro" id="IPR007306">
    <property type="entry name" value="Rit1"/>
</dbReference>
<accession>A0A0C3PDM4</accession>
<evidence type="ECO:0000313" key="3">
    <source>
        <dbReference type="EMBL" id="KIP03423.1"/>
    </source>
</evidence>
<keyword evidence="4" id="KW-1185">Reference proteome</keyword>
<dbReference type="Proteomes" id="UP000053257">
    <property type="component" value="Unassembled WGS sequence"/>
</dbReference>
<name>A0A0C3PDM4_PHLG1</name>
<gene>
    <name evidence="3" type="ORF">PHLGIDRAFT_31821</name>
</gene>
<dbReference type="PANTHER" id="PTHR31811">
    <property type="entry name" value="TRNA A64-2'-O-RIBOSYLPHOSPHATE TRANSFERASE"/>
    <property type="match status" value="1"/>
</dbReference>
<evidence type="ECO:0000259" key="2">
    <source>
        <dbReference type="Pfam" id="PF17184"/>
    </source>
</evidence>
<dbReference type="Pfam" id="PF04179">
    <property type="entry name" value="Init_tRNA_PT"/>
    <property type="match status" value="1"/>
</dbReference>
<organism evidence="3 4">
    <name type="scientific">Phlebiopsis gigantea (strain 11061_1 CR5-6)</name>
    <name type="common">White-rot fungus</name>
    <name type="synonym">Peniophora gigantea</name>
    <dbReference type="NCBI Taxonomy" id="745531"/>
    <lineage>
        <taxon>Eukaryota</taxon>
        <taxon>Fungi</taxon>
        <taxon>Dikarya</taxon>
        <taxon>Basidiomycota</taxon>
        <taxon>Agaricomycotina</taxon>
        <taxon>Agaricomycetes</taxon>
        <taxon>Polyporales</taxon>
        <taxon>Phanerochaetaceae</taxon>
        <taxon>Phlebiopsis</taxon>
    </lineage>
</organism>
<protein>
    <recommendedName>
        <fullName evidence="5">Initiator tRNA phosphoribosyl transferase</fullName>
    </recommendedName>
</protein>
<evidence type="ECO:0000313" key="4">
    <source>
        <dbReference type="Proteomes" id="UP000053257"/>
    </source>
</evidence>
<dbReference type="AlphaFoldDB" id="A0A0C3PDM4"/>
<proteinExistence type="predicted"/>
<dbReference type="GO" id="GO:0043399">
    <property type="term" value="F:tRNA adenosine(64)-2'-O-ribosylphosphate transferase activity"/>
    <property type="evidence" value="ECO:0007669"/>
    <property type="project" value="InterPro"/>
</dbReference>
<evidence type="ECO:0008006" key="5">
    <source>
        <dbReference type="Google" id="ProtNLM"/>
    </source>
</evidence>
<dbReference type="HOGENOM" id="CLU_027654_1_1_1"/>